<sequence>MPSATPNGPGRTRAATLRHRGAPALPLLTTTAKRARPPTADSATLASSPMHRPPGDATVASEGPQRSPVKRSRTTRETATAAPSTPPGRSAAPTTPSTPARTTTTRTIPPAAGPLTTAVPRDVARICGIPAGHADTLTAALSIVYEADGRLGAEFDAILQRLYYTITSQALHAATAPAPTAVPTTAANPPATYASKLATQTTPLPQQTNQRHGNTSPTTATKPPPREEVILRTSRMASPPSNETIINAVKSAAGDRVQAVAVRRLPSGDNAVVFPGGTDRWYVKDVSWADVLGADVTITGPKVVLRGIPADVLSQDPRNLRTRLETPCPVLQIYPMIRKDGPPATVGSLCLTMATKADAALLIQEGVILDYCLHRAVP</sequence>
<feature type="compositionally biased region" description="Low complexity" evidence="1">
    <location>
        <begin position="29"/>
        <end position="40"/>
    </location>
</feature>
<feature type="compositionally biased region" description="Low complexity" evidence="1">
    <location>
        <begin position="77"/>
        <end position="110"/>
    </location>
</feature>
<feature type="non-terminal residue" evidence="2">
    <location>
        <position position="378"/>
    </location>
</feature>
<dbReference type="Proteomes" id="UP001642406">
    <property type="component" value="Unassembled WGS sequence"/>
</dbReference>
<evidence type="ECO:0000256" key="1">
    <source>
        <dbReference type="SAM" id="MobiDB-lite"/>
    </source>
</evidence>
<evidence type="ECO:0000313" key="3">
    <source>
        <dbReference type="Proteomes" id="UP001642406"/>
    </source>
</evidence>
<dbReference type="EMBL" id="CAWUHC010000158">
    <property type="protein sequence ID" value="CAK7236382.1"/>
    <property type="molecule type" value="Genomic_DNA"/>
</dbReference>
<keyword evidence="3" id="KW-1185">Reference proteome</keyword>
<accession>A0ABP0CW72</accession>
<gene>
    <name evidence="2" type="ORF">SBRCBS47491_009617</name>
</gene>
<name>A0ABP0CW72_9PEZI</name>
<reference evidence="2 3" key="1">
    <citation type="submission" date="2024-01" db="EMBL/GenBank/DDBJ databases">
        <authorList>
            <person name="Allen C."/>
            <person name="Tagirdzhanova G."/>
        </authorList>
    </citation>
    <scope>NUCLEOTIDE SEQUENCE [LARGE SCALE GENOMIC DNA]</scope>
</reference>
<organism evidence="2 3">
    <name type="scientific">Sporothrix bragantina</name>
    <dbReference type="NCBI Taxonomy" id="671064"/>
    <lineage>
        <taxon>Eukaryota</taxon>
        <taxon>Fungi</taxon>
        <taxon>Dikarya</taxon>
        <taxon>Ascomycota</taxon>
        <taxon>Pezizomycotina</taxon>
        <taxon>Sordariomycetes</taxon>
        <taxon>Sordariomycetidae</taxon>
        <taxon>Ophiostomatales</taxon>
        <taxon>Ophiostomataceae</taxon>
        <taxon>Sporothrix</taxon>
    </lineage>
</organism>
<comment type="caution">
    <text evidence="2">The sequence shown here is derived from an EMBL/GenBank/DDBJ whole genome shotgun (WGS) entry which is preliminary data.</text>
</comment>
<feature type="compositionally biased region" description="Polar residues" evidence="1">
    <location>
        <begin position="211"/>
        <end position="221"/>
    </location>
</feature>
<evidence type="ECO:0000313" key="2">
    <source>
        <dbReference type="EMBL" id="CAK7236382.1"/>
    </source>
</evidence>
<feature type="region of interest" description="Disordered" evidence="1">
    <location>
        <begin position="204"/>
        <end position="226"/>
    </location>
</feature>
<protein>
    <submittedName>
        <fullName evidence="2">Uncharacterized protein</fullName>
    </submittedName>
</protein>
<proteinExistence type="predicted"/>
<feature type="region of interest" description="Disordered" evidence="1">
    <location>
        <begin position="1"/>
        <end position="116"/>
    </location>
</feature>